<dbReference type="PRINTS" id="PR00419">
    <property type="entry name" value="ADXRDTASE"/>
</dbReference>
<evidence type="ECO:0000259" key="5">
    <source>
        <dbReference type="Pfam" id="PF01266"/>
    </source>
</evidence>
<dbReference type="PANTHER" id="PTHR10961">
    <property type="entry name" value="PEROXISOMAL SARCOSINE OXIDASE"/>
    <property type="match status" value="1"/>
</dbReference>
<evidence type="ECO:0000256" key="1">
    <source>
        <dbReference type="ARBA" id="ARBA00001974"/>
    </source>
</evidence>
<dbReference type="InterPro" id="IPR036188">
    <property type="entry name" value="FAD/NAD-bd_sf"/>
</dbReference>
<dbReference type="RefSeq" id="WP_092774805.1">
    <property type="nucleotide sequence ID" value="NZ_FOGI01000001.1"/>
</dbReference>
<dbReference type="Pfam" id="PF01266">
    <property type="entry name" value="DAO"/>
    <property type="match status" value="1"/>
</dbReference>
<dbReference type="GO" id="GO:0050660">
    <property type="term" value="F:flavin adenine dinucleotide binding"/>
    <property type="evidence" value="ECO:0007669"/>
    <property type="project" value="InterPro"/>
</dbReference>
<gene>
    <name evidence="6" type="ORF">SAMN04487818_101598</name>
</gene>
<dbReference type="PANTHER" id="PTHR10961:SF7">
    <property type="entry name" value="FAD DEPENDENT OXIDOREDUCTASE DOMAIN-CONTAINING PROTEIN"/>
    <property type="match status" value="1"/>
</dbReference>
<dbReference type="Proteomes" id="UP000199051">
    <property type="component" value="Unassembled WGS sequence"/>
</dbReference>
<evidence type="ECO:0000313" key="7">
    <source>
        <dbReference type="Proteomes" id="UP000199051"/>
    </source>
</evidence>
<accession>A0A1H9LI53</accession>
<dbReference type="SUPFAM" id="SSF51905">
    <property type="entry name" value="FAD/NAD(P)-binding domain"/>
    <property type="match status" value="1"/>
</dbReference>
<proteinExistence type="predicted"/>
<comment type="cofactor">
    <cofactor evidence="1">
        <name>FAD</name>
        <dbReference type="ChEBI" id="CHEBI:57692"/>
    </cofactor>
</comment>
<dbReference type="STRING" id="155974.SAMN04487818_101598"/>
<dbReference type="Gene3D" id="3.30.9.10">
    <property type="entry name" value="D-Amino Acid Oxidase, subunit A, domain 2"/>
    <property type="match status" value="1"/>
</dbReference>
<organism evidence="6 7">
    <name type="scientific">Actinokineospora terrae</name>
    <dbReference type="NCBI Taxonomy" id="155974"/>
    <lineage>
        <taxon>Bacteria</taxon>
        <taxon>Bacillati</taxon>
        <taxon>Actinomycetota</taxon>
        <taxon>Actinomycetes</taxon>
        <taxon>Pseudonocardiales</taxon>
        <taxon>Pseudonocardiaceae</taxon>
        <taxon>Actinokineospora</taxon>
    </lineage>
</organism>
<dbReference type="GO" id="GO:0008115">
    <property type="term" value="F:sarcosine oxidase activity"/>
    <property type="evidence" value="ECO:0007669"/>
    <property type="project" value="TreeGrafter"/>
</dbReference>
<keyword evidence="3" id="KW-0274">FAD</keyword>
<sequence>MTHRRELDIAVIGAGILGLATAEALLRRGAEVAVFDGRPPGAGLSGGLTRTFRHRHDSELLVAMAVEGRRGFARWEERLGRALIGPEGALYHGMDDSWVTGMVAQGVEHSFVSDAGLFPALSPVDRPLLVDPGAGAIRAKRTIDALVGWVGDRIIPFDVHSVTVPSDGAGVEVQTTEAIYRARHVVICAGTAVPWLASSAGLDIPLVSALHARPHFRVRPHLLGTPLPCWVDVSEEFGAKVYGSPIGETGTYVVGLIGADVDVPFGPGGALPAGTGMEDHVRRVSAYVAKAMPGLDPEPVGARVCVMTKLPKGSDALRAWHRPGVTAIAGHNLFKMAPALGDLLAETALKDQLPETLERAGADALEAA</sequence>
<feature type="domain" description="FAD dependent oxidoreductase" evidence="5">
    <location>
        <begin position="8"/>
        <end position="346"/>
    </location>
</feature>
<reference evidence="7" key="1">
    <citation type="submission" date="2016-10" db="EMBL/GenBank/DDBJ databases">
        <authorList>
            <person name="Varghese N."/>
            <person name="Submissions S."/>
        </authorList>
    </citation>
    <scope>NUCLEOTIDE SEQUENCE [LARGE SCALE GENOMIC DNA]</scope>
    <source>
        <strain evidence="7">DSM 44260</strain>
    </source>
</reference>
<keyword evidence="2" id="KW-0285">Flavoprotein</keyword>
<evidence type="ECO:0000256" key="4">
    <source>
        <dbReference type="ARBA" id="ARBA00023002"/>
    </source>
</evidence>
<protein>
    <submittedName>
        <fullName evidence="6">Sarcosine oxidase</fullName>
    </submittedName>
</protein>
<dbReference type="AlphaFoldDB" id="A0A1H9LI53"/>
<evidence type="ECO:0000313" key="6">
    <source>
        <dbReference type="EMBL" id="SER10583.1"/>
    </source>
</evidence>
<keyword evidence="4" id="KW-0560">Oxidoreductase</keyword>
<dbReference type="Gene3D" id="3.50.50.60">
    <property type="entry name" value="FAD/NAD(P)-binding domain"/>
    <property type="match status" value="1"/>
</dbReference>
<evidence type="ECO:0000256" key="2">
    <source>
        <dbReference type="ARBA" id="ARBA00022630"/>
    </source>
</evidence>
<dbReference type="InterPro" id="IPR006076">
    <property type="entry name" value="FAD-dep_OxRdtase"/>
</dbReference>
<dbReference type="InterPro" id="IPR045170">
    <property type="entry name" value="MTOX"/>
</dbReference>
<evidence type="ECO:0000256" key="3">
    <source>
        <dbReference type="ARBA" id="ARBA00022827"/>
    </source>
</evidence>
<keyword evidence="7" id="KW-1185">Reference proteome</keyword>
<dbReference type="EMBL" id="FOGI01000001">
    <property type="protein sequence ID" value="SER10583.1"/>
    <property type="molecule type" value="Genomic_DNA"/>
</dbReference>
<name>A0A1H9LI53_9PSEU</name>